<feature type="transmembrane region" description="Helical" evidence="1">
    <location>
        <begin position="160"/>
        <end position="179"/>
    </location>
</feature>
<feature type="transmembrane region" description="Helical" evidence="1">
    <location>
        <begin position="48"/>
        <end position="68"/>
    </location>
</feature>
<accession>A0A1T4M091</accession>
<feature type="transmembrane region" description="Helical" evidence="1">
    <location>
        <begin position="224"/>
        <end position="244"/>
    </location>
</feature>
<evidence type="ECO:0000313" key="2">
    <source>
        <dbReference type="EMBL" id="SJZ60307.1"/>
    </source>
</evidence>
<dbReference type="EMBL" id="FUXA01000006">
    <property type="protein sequence ID" value="SJZ60307.1"/>
    <property type="molecule type" value="Genomic_DNA"/>
</dbReference>
<keyword evidence="1" id="KW-1133">Transmembrane helix</keyword>
<dbReference type="AlphaFoldDB" id="A0A1T4M091"/>
<gene>
    <name evidence="2" type="ORF">SAMN02745110_01030</name>
</gene>
<feature type="transmembrane region" description="Helical" evidence="1">
    <location>
        <begin position="132"/>
        <end position="153"/>
    </location>
</feature>
<evidence type="ECO:0008006" key="4">
    <source>
        <dbReference type="Google" id="ProtNLM"/>
    </source>
</evidence>
<dbReference type="Proteomes" id="UP000189857">
    <property type="component" value="Unassembled WGS sequence"/>
</dbReference>
<keyword evidence="3" id="KW-1185">Reference proteome</keyword>
<reference evidence="2 3" key="1">
    <citation type="submission" date="2017-02" db="EMBL/GenBank/DDBJ databases">
        <authorList>
            <person name="Peterson S.W."/>
        </authorList>
    </citation>
    <scope>NUCLEOTIDE SEQUENCE [LARGE SCALE GENOMIC DNA]</scope>
    <source>
        <strain evidence="2 3">ATCC 17233</strain>
    </source>
</reference>
<keyword evidence="1" id="KW-0472">Membrane</keyword>
<dbReference type="RefSeq" id="WP_078786869.1">
    <property type="nucleotide sequence ID" value="NZ_FMTO01000004.1"/>
</dbReference>
<sequence>MNKIIKAELYKYKRLTSFWIFIFSIFLWYLLLLITFPEKNPNYFIKTSLGYGSLFFVVVMAMSAMMIGHGFSQRTHLYEIMSGNRPMKIIISKIISSGLIVATIVSLIHLFYIFFILLFIDGNITTQSIYSEILFITMIYRCSIVSVLLTLIFRSNISILISYIILEMEMIILLVYGLLNNNFKEIMEYMDSFVGKSPIPRIFNILFTSIQIQKINSIPVNSEVVTDVILGFVITVSALIFITYRQYKKKDF</sequence>
<organism evidence="2 3">
    <name type="scientific">Eubacterium ruminantium</name>
    <dbReference type="NCBI Taxonomy" id="42322"/>
    <lineage>
        <taxon>Bacteria</taxon>
        <taxon>Bacillati</taxon>
        <taxon>Bacillota</taxon>
        <taxon>Clostridia</taxon>
        <taxon>Eubacteriales</taxon>
        <taxon>Eubacteriaceae</taxon>
        <taxon>Eubacterium</taxon>
    </lineage>
</organism>
<feature type="transmembrane region" description="Helical" evidence="1">
    <location>
        <begin position="89"/>
        <end position="120"/>
    </location>
</feature>
<evidence type="ECO:0000313" key="3">
    <source>
        <dbReference type="Proteomes" id="UP000189857"/>
    </source>
</evidence>
<protein>
    <recommendedName>
        <fullName evidence="4">ABC-2 family transporter protein</fullName>
    </recommendedName>
</protein>
<keyword evidence="1" id="KW-0812">Transmembrane</keyword>
<dbReference type="OrthoDB" id="2082527at2"/>
<proteinExistence type="predicted"/>
<evidence type="ECO:0000256" key="1">
    <source>
        <dbReference type="SAM" id="Phobius"/>
    </source>
</evidence>
<name>A0A1T4M091_9FIRM</name>
<feature type="transmembrane region" description="Helical" evidence="1">
    <location>
        <begin position="12"/>
        <end position="36"/>
    </location>
</feature>